<keyword evidence="3" id="KW-1185">Reference proteome</keyword>
<gene>
    <name evidence="2" type="ORF">N5580_01460</name>
</gene>
<dbReference type="Proteomes" id="UP001211544">
    <property type="component" value="Chromosome"/>
</dbReference>
<proteinExistence type="predicted"/>
<organism evidence="2 3">
    <name type="scientific">Pantoea piersonii</name>
    <dbReference type="NCBI Taxonomy" id="2364647"/>
    <lineage>
        <taxon>Bacteria</taxon>
        <taxon>Pseudomonadati</taxon>
        <taxon>Pseudomonadota</taxon>
        <taxon>Gammaproteobacteria</taxon>
        <taxon>Enterobacterales</taxon>
        <taxon>Erwiniaceae</taxon>
        <taxon>Pantoea</taxon>
    </lineage>
</organism>
<dbReference type="EMBL" id="CP104758">
    <property type="protein sequence ID" value="WBG91265.1"/>
    <property type="molecule type" value="Genomic_DNA"/>
</dbReference>
<feature type="region of interest" description="Disordered" evidence="1">
    <location>
        <begin position="53"/>
        <end position="77"/>
    </location>
</feature>
<name>A0AAJ5UAI0_9GAMM</name>
<dbReference type="RefSeq" id="WP_126690697.1">
    <property type="nucleotide sequence ID" value="NZ_CP104758.1"/>
</dbReference>
<evidence type="ECO:0000256" key="1">
    <source>
        <dbReference type="SAM" id="MobiDB-lite"/>
    </source>
</evidence>
<reference evidence="2 3" key="1">
    <citation type="journal article" date="2022" name="J Glob Antimicrob Resist">
        <title>First complete genome of a multidrug resistant strain of the novel human pathogen Kalamiella piersonii (GABEKP28) identified in human saliva.</title>
        <authorList>
            <person name="McDonagh F."/>
            <person name="Singh N.K."/>
            <person name="Venkateswaran K."/>
            <person name="Lonappan A.M."/>
            <person name="Hallahan B."/>
            <person name="Tuohy A."/>
            <person name="Burke L."/>
            <person name="Kovarova A."/>
            <person name="Miliotis G."/>
        </authorList>
    </citation>
    <scope>NUCLEOTIDE SEQUENCE [LARGE SCALE GENOMIC DNA]</scope>
    <source>
        <strain evidence="2 3">GABEKP28</strain>
    </source>
</reference>
<dbReference type="KEGG" id="kpie:N5580_01460"/>
<protein>
    <submittedName>
        <fullName evidence="2">Uncharacterized protein</fullName>
    </submittedName>
</protein>
<accession>A0AAJ5UAI0</accession>
<sequence>MLPPAILLESRLLILAGPRIIRKSAQEATRVLFLTLFSGGVITIGGEEAKNRGVEEQKRHKWKQARLAPDGGESGLS</sequence>
<evidence type="ECO:0000313" key="3">
    <source>
        <dbReference type="Proteomes" id="UP001211544"/>
    </source>
</evidence>
<dbReference type="AlphaFoldDB" id="A0AAJ5UAI0"/>
<evidence type="ECO:0000313" key="2">
    <source>
        <dbReference type="EMBL" id="WBG91265.1"/>
    </source>
</evidence>